<organism evidence="1 2">
    <name type="scientific">Pholiota conissans</name>
    <dbReference type="NCBI Taxonomy" id="109636"/>
    <lineage>
        <taxon>Eukaryota</taxon>
        <taxon>Fungi</taxon>
        <taxon>Dikarya</taxon>
        <taxon>Basidiomycota</taxon>
        <taxon>Agaricomycotina</taxon>
        <taxon>Agaricomycetes</taxon>
        <taxon>Agaricomycetidae</taxon>
        <taxon>Agaricales</taxon>
        <taxon>Agaricineae</taxon>
        <taxon>Strophariaceae</taxon>
        <taxon>Pholiota</taxon>
    </lineage>
</organism>
<proteinExistence type="predicted"/>
<evidence type="ECO:0000313" key="2">
    <source>
        <dbReference type="Proteomes" id="UP000807469"/>
    </source>
</evidence>
<feature type="non-terminal residue" evidence="1">
    <location>
        <position position="134"/>
    </location>
</feature>
<keyword evidence="2" id="KW-1185">Reference proteome</keyword>
<dbReference type="AlphaFoldDB" id="A0A9P6CTS2"/>
<evidence type="ECO:0000313" key="1">
    <source>
        <dbReference type="EMBL" id="KAF9471893.1"/>
    </source>
</evidence>
<feature type="non-terminal residue" evidence="1">
    <location>
        <position position="1"/>
    </location>
</feature>
<protein>
    <submittedName>
        <fullName evidence="1">Uncharacterized protein</fullName>
    </submittedName>
</protein>
<comment type="caution">
    <text evidence="1">The sequence shown here is derived from an EMBL/GenBank/DDBJ whole genome shotgun (WGS) entry which is preliminary data.</text>
</comment>
<dbReference type="EMBL" id="MU155608">
    <property type="protein sequence ID" value="KAF9471893.1"/>
    <property type="molecule type" value="Genomic_DNA"/>
</dbReference>
<gene>
    <name evidence="1" type="ORF">BDN70DRAFT_763661</name>
</gene>
<dbReference type="Proteomes" id="UP000807469">
    <property type="component" value="Unassembled WGS sequence"/>
</dbReference>
<name>A0A9P6CTS2_9AGAR</name>
<accession>A0A9P6CTS2</accession>
<dbReference type="OrthoDB" id="5598079at2759"/>
<sequence length="134" mass="14962">TLPTLLKCTFCGMFNYIQDKCYCFLKVQKEAIDSVYTNHGKGKKVAKVAQEVAENKENVIEYARNASALSSVDPTMLQSNADFFWLADTGATSHMTLHCQWMQNHCPLCISICLASYHIIYSKGVGTVVFNPVI</sequence>
<reference evidence="1" key="1">
    <citation type="submission" date="2020-11" db="EMBL/GenBank/DDBJ databases">
        <authorList>
            <consortium name="DOE Joint Genome Institute"/>
            <person name="Ahrendt S."/>
            <person name="Riley R."/>
            <person name="Andreopoulos W."/>
            <person name="Labutti K."/>
            <person name="Pangilinan J."/>
            <person name="Ruiz-Duenas F.J."/>
            <person name="Barrasa J.M."/>
            <person name="Sanchez-Garcia M."/>
            <person name="Camarero S."/>
            <person name="Miyauchi S."/>
            <person name="Serrano A."/>
            <person name="Linde D."/>
            <person name="Babiker R."/>
            <person name="Drula E."/>
            <person name="Ayuso-Fernandez I."/>
            <person name="Pacheco R."/>
            <person name="Padilla G."/>
            <person name="Ferreira P."/>
            <person name="Barriuso J."/>
            <person name="Kellner H."/>
            <person name="Castanera R."/>
            <person name="Alfaro M."/>
            <person name="Ramirez L."/>
            <person name="Pisabarro A.G."/>
            <person name="Kuo A."/>
            <person name="Tritt A."/>
            <person name="Lipzen A."/>
            <person name="He G."/>
            <person name="Yan M."/>
            <person name="Ng V."/>
            <person name="Cullen D."/>
            <person name="Martin F."/>
            <person name="Rosso M.-N."/>
            <person name="Henrissat B."/>
            <person name="Hibbett D."/>
            <person name="Martinez A.T."/>
            <person name="Grigoriev I.V."/>
        </authorList>
    </citation>
    <scope>NUCLEOTIDE SEQUENCE</scope>
    <source>
        <strain evidence="1">CIRM-BRFM 674</strain>
    </source>
</reference>